<dbReference type="GeneID" id="66579593"/>
<evidence type="ECO:0000313" key="5">
    <source>
        <dbReference type="Proteomes" id="UP000285274"/>
    </source>
</evidence>
<dbReference type="Proteomes" id="UP000285288">
    <property type="component" value="Unassembled WGS sequence"/>
</dbReference>
<dbReference type="EMBL" id="QRVM01000061">
    <property type="protein sequence ID" value="RGS44645.1"/>
    <property type="molecule type" value="Genomic_DNA"/>
</dbReference>
<gene>
    <name evidence="3" type="ORF">DW907_06150</name>
    <name evidence="2" type="ORF">DWW32_06835</name>
    <name evidence="1" type="ORF">DWX92_10295</name>
</gene>
<dbReference type="EMBL" id="QSGD01000019">
    <property type="protein sequence ID" value="RHB05979.1"/>
    <property type="molecule type" value="Genomic_DNA"/>
</dbReference>
<dbReference type="RefSeq" id="WP_118011322.1">
    <property type="nucleotide sequence ID" value="NZ_CAUBVL010000014.1"/>
</dbReference>
<evidence type="ECO:0000313" key="2">
    <source>
        <dbReference type="EMBL" id="RGU91424.1"/>
    </source>
</evidence>
<dbReference type="EMBL" id="QRYQ01000011">
    <property type="protein sequence ID" value="RGU91424.1"/>
    <property type="molecule type" value="Genomic_DNA"/>
</dbReference>
<accession>A0A395WBY7</accession>
<protein>
    <submittedName>
        <fullName evidence="2">Uncharacterized protein</fullName>
    </submittedName>
</protein>
<evidence type="ECO:0000313" key="1">
    <source>
        <dbReference type="EMBL" id="RGS44645.1"/>
    </source>
</evidence>
<name>A0A395WBY7_9FIRM</name>
<dbReference type="Proteomes" id="UP000265489">
    <property type="component" value="Unassembled WGS sequence"/>
</dbReference>
<evidence type="ECO:0000313" key="6">
    <source>
        <dbReference type="Proteomes" id="UP000285288"/>
    </source>
</evidence>
<organism evidence="2 4">
    <name type="scientific">Holdemanella biformis</name>
    <dbReference type="NCBI Taxonomy" id="1735"/>
    <lineage>
        <taxon>Bacteria</taxon>
        <taxon>Bacillati</taxon>
        <taxon>Bacillota</taxon>
        <taxon>Erysipelotrichia</taxon>
        <taxon>Erysipelotrichales</taxon>
        <taxon>Erysipelotrichaceae</taxon>
        <taxon>Holdemanella</taxon>
    </lineage>
</organism>
<comment type="caution">
    <text evidence="2">The sequence shown here is derived from an EMBL/GenBank/DDBJ whole genome shotgun (WGS) entry which is preliminary data.</text>
</comment>
<dbReference type="AlphaFoldDB" id="A0A395WBY7"/>
<proteinExistence type="predicted"/>
<reference evidence="4 5" key="1">
    <citation type="submission" date="2018-08" db="EMBL/GenBank/DDBJ databases">
        <title>A genome reference for cultivated species of the human gut microbiota.</title>
        <authorList>
            <person name="Zou Y."/>
            <person name="Xue W."/>
            <person name="Luo G."/>
        </authorList>
    </citation>
    <scope>NUCLEOTIDE SEQUENCE [LARGE SCALE GENOMIC DNA]</scope>
    <source>
        <strain evidence="2 4">AF15-20</strain>
        <strain evidence="1 5">AF22-10AC</strain>
        <strain evidence="3 6">AM42-13AC</strain>
    </source>
</reference>
<evidence type="ECO:0000313" key="4">
    <source>
        <dbReference type="Proteomes" id="UP000265489"/>
    </source>
</evidence>
<evidence type="ECO:0000313" key="3">
    <source>
        <dbReference type="EMBL" id="RHB05979.1"/>
    </source>
</evidence>
<dbReference type="Proteomes" id="UP000285274">
    <property type="component" value="Unassembled WGS sequence"/>
</dbReference>
<sequence length="99" mass="11663">MRIFDYIDTIEKPTIDNIRVIYKAINVKYDELIDMAVEPNSKNYNKWMQTLDCLKASEDLIIECIGKNAITDMEWLQLKCNVYKFQVKYGGLKYLNVEA</sequence>